<sequence>MSHYAWTLNRTHGKSFDFGTRGSGVGHKIESERSRVDPGESQKQFTWPHIEQAASILSTKRNRELDCGGSNTNGLAMAAGMLVQHTEQVGIHPDTSNIFPPDSVMYRVGEFHSFKIRLHSDLLLKAAAVGGTLRALQ</sequence>
<protein>
    <submittedName>
        <fullName evidence="1">Uncharacterized protein</fullName>
    </submittedName>
</protein>
<reference evidence="1 2" key="1">
    <citation type="journal article" date="2019" name="Commun. Biol.">
        <title>The bagworm genome reveals a unique fibroin gene that provides high tensile strength.</title>
        <authorList>
            <person name="Kono N."/>
            <person name="Nakamura H."/>
            <person name="Ohtoshi R."/>
            <person name="Tomita M."/>
            <person name="Numata K."/>
            <person name="Arakawa K."/>
        </authorList>
    </citation>
    <scope>NUCLEOTIDE SEQUENCE [LARGE SCALE GENOMIC DNA]</scope>
</reference>
<dbReference type="AlphaFoldDB" id="A0A4C1VG98"/>
<name>A0A4C1VG98_EUMVA</name>
<proteinExistence type="predicted"/>
<dbReference type="Proteomes" id="UP000299102">
    <property type="component" value="Unassembled WGS sequence"/>
</dbReference>
<dbReference type="EMBL" id="BGZK01000327">
    <property type="protein sequence ID" value="GBP37034.1"/>
    <property type="molecule type" value="Genomic_DNA"/>
</dbReference>
<gene>
    <name evidence="1" type="ORF">EVAR_31032_1</name>
</gene>
<evidence type="ECO:0000313" key="2">
    <source>
        <dbReference type="Proteomes" id="UP000299102"/>
    </source>
</evidence>
<accession>A0A4C1VG98</accession>
<comment type="caution">
    <text evidence="1">The sequence shown here is derived from an EMBL/GenBank/DDBJ whole genome shotgun (WGS) entry which is preliminary data.</text>
</comment>
<organism evidence="1 2">
    <name type="scientific">Eumeta variegata</name>
    <name type="common">Bagworm moth</name>
    <name type="synonym">Eumeta japonica</name>
    <dbReference type="NCBI Taxonomy" id="151549"/>
    <lineage>
        <taxon>Eukaryota</taxon>
        <taxon>Metazoa</taxon>
        <taxon>Ecdysozoa</taxon>
        <taxon>Arthropoda</taxon>
        <taxon>Hexapoda</taxon>
        <taxon>Insecta</taxon>
        <taxon>Pterygota</taxon>
        <taxon>Neoptera</taxon>
        <taxon>Endopterygota</taxon>
        <taxon>Lepidoptera</taxon>
        <taxon>Glossata</taxon>
        <taxon>Ditrysia</taxon>
        <taxon>Tineoidea</taxon>
        <taxon>Psychidae</taxon>
        <taxon>Oiketicinae</taxon>
        <taxon>Eumeta</taxon>
    </lineage>
</organism>
<evidence type="ECO:0000313" key="1">
    <source>
        <dbReference type="EMBL" id="GBP37034.1"/>
    </source>
</evidence>
<keyword evidence="2" id="KW-1185">Reference proteome</keyword>